<comment type="caution">
    <text evidence="4">The sequence shown here is derived from an EMBL/GenBank/DDBJ whole genome shotgun (WGS) entry which is preliminary data.</text>
</comment>
<evidence type="ECO:0000313" key="5">
    <source>
        <dbReference type="Proteomes" id="UP000196594"/>
    </source>
</evidence>
<comment type="subcellular location">
    <subcellularLocation>
        <location evidence="1">Periplasm</location>
    </subcellularLocation>
</comment>
<dbReference type="Gene3D" id="3.40.190.10">
    <property type="entry name" value="Periplasmic binding protein-like II"/>
    <property type="match status" value="2"/>
</dbReference>
<dbReference type="PANTHER" id="PTHR30024:SF47">
    <property type="entry name" value="TAURINE-BINDING PERIPLASMIC PROTEIN"/>
    <property type="match status" value="1"/>
</dbReference>
<evidence type="ECO:0000313" key="4">
    <source>
        <dbReference type="EMBL" id="OUZ37442.1"/>
    </source>
</evidence>
<proteinExistence type="inferred from homology"/>
<accession>A0ABX3ZDE5</accession>
<dbReference type="Proteomes" id="UP000196594">
    <property type="component" value="Unassembled WGS sequence"/>
</dbReference>
<evidence type="ECO:0000256" key="2">
    <source>
        <dbReference type="ARBA" id="ARBA00010742"/>
    </source>
</evidence>
<dbReference type="RefSeq" id="WP_087618478.1">
    <property type="nucleotide sequence ID" value="NZ_JAFBEY010000013.1"/>
</dbReference>
<dbReference type="PANTHER" id="PTHR30024">
    <property type="entry name" value="ALIPHATIC SULFONATES-BINDING PROTEIN-RELATED"/>
    <property type="match status" value="1"/>
</dbReference>
<gene>
    <name evidence="4" type="ORF">CBM15_17555</name>
</gene>
<sequence>MKWLRIALFVGLLLLLVGCGQKDLQEVKVGEVTRSIFYAPLYAAIEEGFFEDEGLSIQLSTIPGGDKTMTALLSDGIDIALIGAETSVYVSGQNPNDKVINFAQLTQTDGTFLVARDQNVDFSWDALKDSTFLGQRVGGMPQMAGEFVLKKQGIDPQNDLTLIQNIDFANIANAFASGTGDYVQLFEPTASIFEQQGIGKIVASFGEELGAIPYTVFMAKESTFSEKEMMDSFTKALYKAQKWVYEASSADVAKAIAPYFEDTDQKIIEQVVTRYRDQESYAKNPIIDEDEFQNLLDVMTEAGVLEFEPAYKDLVNRSFADAVVK</sequence>
<protein>
    <recommendedName>
        <fullName evidence="6">ABC transporter substrate-binding protein</fullName>
    </recommendedName>
</protein>
<evidence type="ECO:0000256" key="1">
    <source>
        <dbReference type="ARBA" id="ARBA00004418"/>
    </source>
</evidence>
<organism evidence="4 5">
    <name type="scientific">Solibacillus kalamii</name>
    <dbReference type="NCBI Taxonomy" id="1748298"/>
    <lineage>
        <taxon>Bacteria</taxon>
        <taxon>Bacillati</taxon>
        <taxon>Bacillota</taxon>
        <taxon>Bacilli</taxon>
        <taxon>Bacillales</taxon>
        <taxon>Caryophanaceae</taxon>
        <taxon>Solibacillus</taxon>
    </lineage>
</organism>
<evidence type="ECO:0000256" key="3">
    <source>
        <dbReference type="ARBA" id="ARBA00022729"/>
    </source>
</evidence>
<comment type="similarity">
    <text evidence="2">Belongs to the bacterial solute-binding protein SsuA/TauA family.</text>
</comment>
<dbReference type="PROSITE" id="PS51257">
    <property type="entry name" value="PROKAR_LIPOPROTEIN"/>
    <property type="match status" value="1"/>
</dbReference>
<keyword evidence="3" id="KW-0732">Signal</keyword>
<dbReference type="SUPFAM" id="SSF53850">
    <property type="entry name" value="Periplasmic binding protein-like II"/>
    <property type="match status" value="1"/>
</dbReference>
<evidence type="ECO:0008006" key="6">
    <source>
        <dbReference type="Google" id="ProtNLM"/>
    </source>
</evidence>
<keyword evidence="5" id="KW-1185">Reference proteome</keyword>
<reference evidence="4 5" key="1">
    <citation type="journal article" date="2017" name="Int. J. Syst. Evol. Microbiol.">
        <title>Solibacillus kalamii sp. nov., isolated from a high-efficiency particulate arrestance filter system used in the International Space Station.</title>
        <authorList>
            <person name="Checinska Sielaff A."/>
            <person name="Kumar R.M."/>
            <person name="Pal D."/>
            <person name="Mayilraj S."/>
            <person name="Venkateswaran K."/>
        </authorList>
    </citation>
    <scope>NUCLEOTIDE SEQUENCE [LARGE SCALE GENOMIC DNA]</scope>
    <source>
        <strain evidence="4 5">ISSFR-015</strain>
    </source>
</reference>
<dbReference type="Pfam" id="PF13379">
    <property type="entry name" value="NMT1_2"/>
    <property type="match status" value="1"/>
</dbReference>
<name>A0ABX3ZDE5_9BACL</name>
<dbReference type="EMBL" id="NHNT01000016">
    <property type="protein sequence ID" value="OUZ37442.1"/>
    <property type="molecule type" value="Genomic_DNA"/>
</dbReference>